<protein>
    <submittedName>
        <fullName evidence="1">Uncharacterized protein</fullName>
    </submittedName>
</protein>
<dbReference type="EMBL" id="JBJKBG010000008">
    <property type="protein sequence ID" value="KAL3724975.1"/>
    <property type="molecule type" value="Genomic_DNA"/>
</dbReference>
<reference evidence="1 2" key="1">
    <citation type="submission" date="2024-11" db="EMBL/GenBank/DDBJ databases">
        <title>Chromosome-level genome assembly of Eucalyptus globulus Labill. provides insights into its genome evolution.</title>
        <authorList>
            <person name="Li X."/>
        </authorList>
    </citation>
    <scope>NUCLEOTIDE SEQUENCE [LARGE SCALE GENOMIC DNA]</scope>
    <source>
        <strain evidence="1">CL2024</strain>
        <tissue evidence="1">Fresh tender leaves</tissue>
    </source>
</reference>
<sequence>MDDDELIVRLQWTGPDLACLVDQAAPAKKALRRSSSKLIVNAKAGSLAFCNLH</sequence>
<accession>A0ABD3JCY4</accession>
<dbReference type="AlphaFoldDB" id="A0ABD3JCY4"/>
<evidence type="ECO:0000313" key="2">
    <source>
        <dbReference type="Proteomes" id="UP001634007"/>
    </source>
</evidence>
<name>A0ABD3JCY4_EUCGL</name>
<organism evidence="1 2">
    <name type="scientific">Eucalyptus globulus</name>
    <name type="common">Tasmanian blue gum</name>
    <dbReference type="NCBI Taxonomy" id="34317"/>
    <lineage>
        <taxon>Eukaryota</taxon>
        <taxon>Viridiplantae</taxon>
        <taxon>Streptophyta</taxon>
        <taxon>Embryophyta</taxon>
        <taxon>Tracheophyta</taxon>
        <taxon>Spermatophyta</taxon>
        <taxon>Magnoliopsida</taxon>
        <taxon>eudicotyledons</taxon>
        <taxon>Gunneridae</taxon>
        <taxon>Pentapetalae</taxon>
        <taxon>rosids</taxon>
        <taxon>malvids</taxon>
        <taxon>Myrtales</taxon>
        <taxon>Myrtaceae</taxon>
        <taxon>Myrtoideae</taxon>
        <taxon>Eucalypteae</taxon>
        <taxon>Eucalyptus</taxon>
    </lineage>
</organism>
<gene>
    <name evidence="1" type="ORF">ACJRO7_030051</name>
</gene>
<dbReference type="Proteomes" id="UP001634007">
    <property type="component" value="Unassembled WGS sequence"/>
</dbReference>
<keyword evidence="2" id="KW-1185">Reference proteome</keyword>
<evidence type="ECO:0000313" key="1">
    <source>
        <dbReference type="EMBL" id="KAL3724975.1"/>
    </source>
</evidence>
<comment type="caution">
    <text evidence="1">The sequence shown here is derived from an EMBL/GenBank/DDBJ whole genome shotgun (WGS) entry which is preliminary data.</text>
</comment>
<proteinExistence type="predicted"/>